<keyword evidence="5 9" id="KW-0064">Aspartyl protease</keyword>
<evidence type="ECO:0000256" key="10">
    <source>
        <dbReference type="RuleBase" id="RU000594"/>
    </source>
</evidence>
<keyword evidence="13" id="KW-1185">Reference proteome</keyword>
<comment type="similarity">
    <text evidence="1 9 11">Belongs to the peptidase A8 family.</text>
</comment>
<evidence type="ECO:0000256" key="1">
    <source>
        <dbReference type="ARBA" id="ARBA00006139"/>
    </source>
</evidence>
<dbReference type="Pfam" id="PF01252">
    <property type="entry name" value="Peptidase_A8"/>
    <property type="match status" value="1"/>
</dbReference>
<comment type="caution">
    <text evidence="12">The sequence shown here is derived from an EMBL/GenBank/DDBJ whole genome shotgun (WGS) entry which is preliminary data.</text>
</comment>
<dbReference type="PRINTS" id="PR00781">
    <property type="entry name" value="LIPOSIGPTASE"/>
</dbReference>
<keyword evidence="6 9" id="KW-0378">Hydrolase</keyword>
<feature type="transmembrane region" description="Helical" evidence="9">
    <location>
        <begin position="97"/>
        <end position="115"/>
    </location>
</feature>
<comment type="catalytic activity">
    <reaction evidence="9 10">
        <text>Release of signal peptides from bacterial membrane prolipoproteins. Hydrolyzes -Xaa-Yaa-Zaa-|-(S,diacylglyceryl)Cys-, in which Xaa is hydrophobic (preferably Leu), and Yaa (Ala or Ser) and Zaa (Gly or Ala) have small, neutral side chains.</text>
        <dbReference type="EC" id="3.4.23.36"/>
    </reaction>
</comment>
<name>A0ABV1IF79_9ACTN</name>
<dbReference type="PANTHER" id="PTHR33695">
    <property type="entry name" value="LIPOPROTEIN SIGNAL PEPTIDASE"/>
    <property type="match status" value="1"/>
</dbReference>
<keyword evidence="2 9" id="KW-1003">Cell membrane</keyword>
<comment type="caution">
    <text evidence="9">Lacks conserved residue(s) required for the propagation of feature annotation.</text>
</comment>
<keyword evidence="7 9" id="KW-1133">Transmembrane helix</keyword>
<organism evidence="12 13">
    <name type="scientific">Paratractidigestivibacter faecalis</name>
    <dbReference type="NCBI Taxonomy" id="2292441"/>
    <lineage>
        <taxon>Bacteria</taxon>
        <taxon>Bacillati</taxon>
        <taxon>Actinomycetota</taxon>
        <taxon>Coriobacteriia</taxon>
        <taxon>Coriobacteriales</taxon>
        <taxon>Atopobiaceae</taxon>
        <taxon>Paratractidigestivibacter</taxon>
    </lineage>
</organism>
<evidence type="ECO:0000256" key="11">
    <source>
        <dbReference type="RuleBase" id="RU004181"/>
    </source>
</evidence>
<evidence type="ECO:0000313" key="12">
    <source>
        <dbReference type="EMBL" id="MEQ2637555.1"/>
    </source>
</evidence>
<dbReference type="PROSITE" id="PS00855">
    <property type="entry name" value="SPASE_II"/>
    <property type="match status" value="1"/>
</dbReference>
<dbReference type="PANTHER" id="PTHR33695:SF1">
    <property type="entry name" value="LIPOPROTEIN SIGNAL PEPTIDASE"/>
    <property type="match status" value="1"/>
</dbReference>
<gene>
    <name evidence="9 12" type="primary">lspA</name>
    <name evidence="12" type="ORF">AAAT05_04270</name>
</gene>
<dbReference type="NCBIfam" id="TIGR00077">
    <property type="entry name" value="lspA"/>
    <property type="match status" value="1"/>
</dbReference>
<keyword evidence="4 9" id="KW-0812">Transmembrane</keyword>
<evidence type="ECO:0000256" key="7">
    <source>
        <dbReference type="ARBA" id="ARBA00022989"/>
    </source>
</evidence>
<evidence type="ECO:0000256" key="5">
    <source>
        <dbReference type="ARBA" id="ARBA00022750"/>
    </source>
</evidence>
<feature type="transmembrane region" description="Helical" evidence="9">
    <location>
        <begin position="135"/>
        <end position="155"/>
    </location>
</feature>
<accession>A0ABV1IF79</accession>
<dbReference type="HAMAP" id="MF_00161">
    <property type="entry name" value="LspA"/>
    <property type="match status" value="1"/>
</dbReference>
<dbReference type="EC" id="3.4.23.36" evidence="9"/>
<proteinExistence type="inferred from homology"/>
<evidence type="ECO:0000256" key="6">
    <source>
        <dbReference type="ARBA" id="ARBA00022801"/>
    </source>
</evidence>
<dbReference type="EMBL" id="JBBNGS010000006">
    <property type="protein sequence ID" value="MEQ2637555.1"/>
    <property type="molecule type" value="Genomic_DNA"/>
</dbReference>
<evidence type="ECO:0000256" key="8">
    <source>
        <dbReference type="ARBA" id="ARBA00023136"/>
    </source>
</evidence>
<keyword evidence="8 9" id="KW-0472">Membrane</keyword>
<dbReference type="InterPro" id="IPR001872">
    <property type="entry name" value="Peptidase_A8"/>
</dbReference>
<feature type="active site" evidence="9">
    <location>
        <position position="141"/>
    </location>
</feature>
<protein>
    <recommendedName>
        <fullName evidence="9">Lipoprotein signal peptidase</fullName>
        <ecNumber evidence="9">3.4.23.36</ecNumber>
    </recommendedName>
    <alternativeName>
        <fullName evidence="9">Prolipoprotein signal peptidase</fullName>
    </alternativeName>
    <alternativeName>
        <fullName evidence="9">Signal peptidase II</fullName>
        <shortName evidence="9">SPase II</shortName>
    </alternativeName>
</protein>
<evidence type="ECO:0000256" key="2">
    <source>
        <dbReference type="ARBA" id="ARBA00022475"/>
    </source>
</evidence>
<feature type="active site" evidence="9">
    <location>
        <position position="125"/>
    </location>
</feature>
<evidence type="ECO:0000256" key="9">
    <source>
        <dbReference type="HAMAP-Rule" id="MF_00161"/>
    </source>
</evidence>
<evidence type="ECO:0000313" key="13">
    <source>
        <dbReference type="Proteomes" id="UP001478817"/>
    </source>
</evidence>
<comment type="function">
    <text evidence="9 10">This protein specifically catalyzes the removal of signal peptides from prolipoproteins.</text>
</comment>
<comment type="subcellular location">
    <subcellularLocation>
        <location evidence="9">Cell membrane</location>
        <topology evidence="9">Multi-pass membrane protein</topology>
    </subcellularLocation>
</comment>
<dbReference type="RefSeq" id="WP_349182103.1">
    <property type="nucleotide sequence ID" value="NZ_JBBNGS010000006.1"/>
</dbReference>
<evidence type="ECO:0000256" key="3">
    <source>
        <dbReference type="ARBA" id="ARBA00022670"/>
    </source>
</evidence>
<keyword evidence="3 9" id="KW-0645">Protease</keyword>
<sequence length="169" mass="17822">MAAKKLHESTAVRLALLGGAAAAVVVLDQLSKAWVRAALVPGKPVTLVPHVMDLSLVYNTGAAFSMGEGRGTLFVLICAVICAGCCVLAWRERDMPPALLVTLGCICGGGIGNAIDRVVAGRVTDFFATTFMDFAVFNVADVFITCGVILAFILWCRWDAKREGDASSD</sequence>
<dbReference type="GO" id="GO:0004190">
    <property type="term" value="F:aspartic-type endopeptidase activity"/>
    <property type="evidence" value="ECO:0007669"/>
    <property type="project" value="UniProtKB-EC"/>
</dbReference>
<feature type="transmembrane region" description="Helical" evidence="9">
    <location>
        <begin position="71"/>
        <end position="90"/>
    </location>
</feature>
<reference evidence="12 13" key="1">
    <citation type="submission" date="2024-04" db="EMBL/GenBank/DDBJ databases">
        <title>Human intestinal bacterial collection.</title>
        <authorList>
            <person name="Pauvert C."/>
            <person name="Hitch T.C.A."/>
            <person name="Clavel T."/>
        </authorList>
    </citation>
    <scope>NUCLEOTIDE SEQUENCE [LARGE SCALE GENOMIC DNA]</scope>
    <source>
        <strain evidence="12 13">CLA-AA-H197</strain>
    </source>
</reference>
<dbReference type="Proteomes" id="UP001478817">
    <property type="component" value="Unassembled WGS sequence"/>
</dbReference>
<evidence type="ECO:0000256" key="4">
    <source>
        <dbReference type="ARBA" id="ARBA00022692"/>
    </source>
</evidence>
<comment type="pathway">
    <text evidence="9">Protein modification; lipoprotein biosynthesis (signal peptide cleavage).</text>
</comment>